<evidence type="ECO:0000313" key="1">
    <source>
        <dbReference type="EMBL" id="KAH9314346.1"/>
    </source>
</evidence>
<sequence>TRYFPLNLKIGLGIILIGVRKVRLILLSSPKKTKLKHAPYSRSEHTWAMVGGCPNKVLGSARTCNNDPLIQGVGSITSFQSRKESGWHLIERLKILPPFSITQFGESLEGERRKYTNVVK</sequence>
<dbReference type="AlphaFoldDB" id="A0AA38L7K2"/>
<gene>
    <name evidence="1" type="ORF">KI387_022973</name>
</gene>
<proteinExistence type="predicted"/>
<name>A0AA38L7K2_TAXCH</name>
<feature type="non-terminal residue" evidence="1">
    <location>
        <position position="120"/>
    </location>
</feature>
<keyword evidence="2" id="KW-1185">Reference proteome</keyword>
<feature type="non-terminal residue" evidence="1">
    <location>
        <position position="1"/>
    </location>
</feature>
<evidence type="ECO:0000313" key="2">
    <source>
        <dbReference type="Proteomes" id="UP000824469"/>
    </source>
</evidence>
<protein>
    <submittedName>
        <fullName evidence="1">Uncharacterized protein</fullName>
    </submittedName>
</protein>
<organism evidence="1 2">
    <name type="scientific">Taxus chinensis</name>
    <name type="common">Chinese yew</name>
    <name type="synonym">Taxus wallichiana var. chinensis</name>
    <dbReference type="NCBI Taxonomy" id="29808"/>
    <lineage>
        <taxon>Eukaryota</taxon>
        <taxon>Viridiplantae</taxon>
        <taxon>Streptophyta</taxon>
        <taxon>Embryophyta</taxon>
        <taxon>Tracheophyta</taxon>
        <taxon>Spermatophyta</taxon>
        <taxon>Pinopsida</taxon>
        <taxon>Pinidae</taxon>
        <taxon>Conifers II</taxon>
        <taxon>Cupressales</taxon>
        <taxon>Taxaceae</taxon>
        <taxon>Taxus</taxon>
    </lineage>
</organism>
<dbReference type="Proteomes" id="UP000824469">
    <property type="component" value="Unassembled WGS sequence"/>
</dbReference>
<accession>A0AA38L7K2</accession>
<reference evidence="1 2" key="1">
    <citation type="journal article" date="2021" name="Nat. Plants">
        <title>The Taxus genome provides insights into paclitaxel biosynthesis.</title>
        <authorList>
            <person name="Xiong X."/>
            <person name="Gou J."/>
            <person name="Liao Q."/>
            <person name="Li Y."/>
            <person name="Zhou Q."/>
            <person name="Bi G."/>
            <person name="Li C."/>
            <person name="Du R."/>
            <person name="Wang X."/>
            <person name="Sun T."/>
            <person name="Guo L."/>
            <person name="Liang H."/>
            <person name="Lu P."/>
            <person name="Wu Y."/>
            <person name="Zhang Z."/>
            <person name="Ro D.K."/>
            <person name="Shang Y."/>
            <person name="Huang S."/>
            <person name="Yan J."/>
        </authorList>
    </citation>
    <scope>NUCLEOTIDE SEQUENCE [LARGE SCALE GENOMIC DNA]</scope>
    <source>
        <strain evidence="1">Ta-2019</strain>
    </source>
</reference>
<comment type="caution">
    <text evidence="1">The sequence shown here is derived from an EMBL/GenBank/DDBJ whole genome shotgun (WGS) entry which is preliminary data.</text>
</comment>
<dbReference type="EMBL" id="JAHRHJ020000005">
    <property type="protein sequence ID" value="KAH9314346.1"/>
    <property type="molecule type" value="Genomic_DNA"/>
</dbReference>